<comment type="caution">
    <text evidence="2">The sequence shown here is derived from an EMBL/GenBank/DDBJ whole genome shotgun (WGS) entry which is preliminary data.</text>
</comment>
<dbReference type="AlphaFoldDB" id="A0A9Q3EPH7"/>
<evidence type="ECO:0000313" key="3">
    <source>
        <dbReference type="Proteomes" id="UP000765509"/>
    </source>
</evidence>
<evidence type="ECO:0000259" key="1">
    <source>
        <dbReference type="Pfam" id="PF20515"/>
    </source>
</evidence>
<accession>A0A9Q3EPH7</accession>
<protein>
    <recommendedName>
        <fullName evidence="1">Tet-like 2OG-Fe(II) oxygenase domain-containing protein</fullName>
    </recommendedName>
</protein>
<sequence length="375" mass="42210">MLLPPPIIPGQDGAGEVGLVNQEAESNNHDVVVLACYHALMELNKKHDMCKSNAPPLSHSSNYSDDVMVRTKPESAHHQNNLNDDETIVPPNDVMLGHSNTTYKNFSTISIDKRLANASWLKLSSINTLPHPYVLIYKTHKPFLPVCIYEITPFEVSSGHYQILKDLIITLTSLSQNQQEIETNKQVLGGIMKVIGFCPGSDAGKSAGVYSRKVGLSPLQIELDNMQWTKLQKYDKFIYSRISHFSKLAVQENQSLMEAAKLPSFSQLEWTSSNPKEEFKSFSYVIVTQDGFFNMPHQDLNDLNAWTYGIFSFVSKKAFHPLPTVFTPSGHGLHFPKLKMEIEFSKKPGIMELLWKTSTMVHHTTKPSPVIINHD</sequence>
<dbReference type="EMBL" id="AVOT02029836">
    <property type="protein sequence ID" value="MBW0522815.1"/>
    <property type="molecule type" value="Genomic_DNA"/>
</dbReference>
<organism evidence="2 3">
    <name type="scientific">Austropuccinia psidii MF-1</name>
    <dbReference type="NCBI Taxonomy" id="1389203"/>
    <lineage>
        <taxon>Eukaryota</taxon>
        <taxon>Fungi</taxon>
        <taxon>Dikarya</taxon>
        <taxon>Basidiomycota</taxon>
        <taxon>Pucciniomycotina</taxon>
        <taxon>Pucciniomycetes</taxon>
        <taxon>Pucciniales</taxon>
        <taxon>Sphaerophragmiaceae</taxon>
        <taxon>Austropuccinia</taxon>
    </lineage>
</organism>
<dbReference type="OrthoDB" id="3132747at2759"/>
<reference evidence="2" key="1">
    <citation type="submission" date="2021-03" db="EMBL/GenBank/DDBJ databases">
        <title>Draft genome sequence of rust myrtle Austropuccinia psidii MF-1, a brazilian biotype.</title>
        <authorList>
            <person name="Quecine M.C."/>
            <person name="Pachon D.M.R."/>
            <person name="Bonatelli M.L."/>
            <person name="Correr F.H."/>
            <person name="Franceschini L.M."/>
            <person name="Leite T.F."/>
            <person name="Margarido G.R.A."/>
            <person name="Almeida C.A."/>
            <person name="Ferrarezi J.A."/>
            <person name="Labate C.A."/>
        </authorList>
    </citation>
    <scope>NUCLEOTIDE SEQUENCE</scope>
    <source>
        <strain evidence="2">MF-1</strain>
    </source>
</reference>
<dbReference type="Pfam" id="PF20515">
    <property type="entry name" value="2OG-FeII_Oxy_6"/>
    <property type="match status" value="1"/>
</dbReference>
<evidence type="ECO:0000313" key="2">
    <source>
        <dbReference type="EMBL" id="MBW0522815.1"/>
    </source>
</evidence>
<dbReference type="Proteomes" id="UP000765509">
    <property type="component" value="Unassembled WGS sequence"/>
</dbReference>
<keyword evidence="3" id="KW-1185">Reference proteome</keyword>
<gene>
    <name evidence="2" type="ORF">O181_062530</name>
</gene>
<proteinExistence type="predicted"/>
<name>A0A9Q3EPH7_9BASI</name>
<feature type="domain" description="Tet-like 2OG-Fe(II) oxygenase" evidence="1">
    <location>
        <begin position="175"/>
        <end position="366"/>
    </location>
</feature>
<dbReference type="InterPro" id="IPR046798">
    <property type="entry name" value="2OG-FeII_Oxy_6"/>
</dbReference>